<feature type="transmembrane region" description="Helical" evidence="6">
    <location>
        <begin position="80"/>
        <end position="99"/>
    </location>
</feature>
<keyword evidence="4 6" id="KW-0472">Membrane</keyword>
<dbReference type="Pfam" id="PF05154">
    <property type="entry name" value="TM2"/>
    <property type="match status" value="1"/>
</dbReference>
<dbReference type="RefSeq" id="WP_100281171.1">
    <property type="nucleotide sequence ID" value="NZ_CP024923.1"/>
</dbReference>
<dbReference type="EMBL" id="CP024923">
    <property type="protein sequence ID" value="ATY31360.1"/>
    <property type="molecule type" value="Genomic_DNA"/>
</dbReference>
<evidence type="ECO:0000256" key="5">
    <source>
        <dbReference type="SAM" id="MobiDB-lite"/>
    </source>
</evidence>
<evidence type="ECO:0000313" key="8">
    <source>
        <dbReference type="EMBL" id="ATY31360.1"/>
    </source>
</evidence>
<keyword evidence="2 6" id="KW-0812">Transmembrane</keyword>
<dbReference type="Proteomes" id="UP000229081">
    <property type="component" value="Chromosome"/>
</dbReference>
<keyword evidence="9" id="KW-1185">Reference proteome</keyword>
<feature type="transmembrane region" description="Helical" evidence="6">
    <location>
        <begin position="105"/>
        <end position="127"/>
    </location>
</feature>
<dbReference type="AlphaFoldDB" id="A0A2K8MBU5"/>
<evidence type="ECO:0000256" key="2">
    <source>
        <dbReference type="ARBA" id="ARBA00022692"/>
    </source>
</evidence>
<feature type="region of interest" description="Disordered" evidence="5">
    <location>
        <begin position="1"/>
        <end position="31"/>
    </location>
</feature>
<evidence type="ECO:0000256" key="1">
    <source>
        <dbReference type="ARBA" id="ARBA00004141"/>
    </source>
</evidence>
<gene>
    <name evidence="8" type="ORF">CVN68_04665</name>
</gene>
<feature type="domain" description="TM2" evidence="7">
    <location>
        <begin position="76"/>
        <end position="129"/>
    </location>
</feature>
<evidence type="ECO:0000313" key="9">
    <source>
        <dbReference type="Proteomes" id="UP000229081"/>
    </source>
</evidence>
<dbReference type="KEGG" id="sphc:CVN68_04665"/>
<evidence type="ECO:0000256" key="6">
    <source>
        <dbReference type="SAM" id="Phobius"/>
    </source>
</evidence>
<evidence type="ECO:0000256" key="4">
    <source>
        <dbReference type="ARBA" id="ARBA00023136"/>
    </source>
</evidence>
<evidence type="ECO:0000259" key="7">
    <source>
        <dbReference type="Pfam" id="PF05154"/>
    </source>
</evidence>
<comment type="subcellular location">
    <subcellularLocation>
        <location evidence="1">Membrane</location>
        <topology evidence="1">Multi-pass membrane protein</topology>
    </subcellularLocation>
</comment>
<reference evidence="8 9" key="1">
    <citation type="submission" date="2017-11" db="EMBL/GenBank/DDBJ databases">
        <title>Complete genome sequence of Sphingomonas sp. Strain Cra20, a psychrotolerant potential plant growth promoting rhizobacteria.</title>
        <authorList>
            <person name="Luo Y."/>
        </authorList>
    </citation>
    <scope>NUCLEOTIDE SEQUENCE [LARGE SCALE GENOMIC DNA]</scope>
    <source>
        <strain evidence="8 9">Cra20</strain>
    </source>
</reference>
<dbReference type="InterPro" id="IPR007829">
    <property type="entry name" value="TM2"/>
</dbReference>
<protein>
    <submittedName>
        <fullName evidence="8">TM2 domain-containing protein</fullName>
    </submittedName>
</protein>
<dbReference type="GO" id="GO:0016020">
    <property type="term" value="C:membrane"/>
    <property type="evidence" value="ECO:0007669"/>
    <property type="project" value="UniProtKB-SubCell"/>
</dbReference>
<keyword evidence="3 6" id="KW-1133">Transmembrane helix</keyword>
<organism evidence="8 9">
    <name type="scientific">Sphingomonas psychrotolerans</name>
    <dbReference type="NCBI Taxonomy" id="1327635"/>
    <lineage>
        <taxon>Bacteria</taxon>
        <taxon>Pseudomonadati</taxon>
        <taxon>Pseudomonadota</taxon>
        <taxon>Alphaproteobacteria</taxon>
        <taxon>Sphingomonadales</taxon>
        <taxon>Sphingomonadaceae</taxon>
        <taxon>Sphingomonas</taxon>
    </lineage>
</organism>
<accession>A0A2K8MBU5</accession>
<sequence length="150" mass="16434">MRGQVLGVDRTSGEGQISGEDGHRYSFRPGDWSGDKGPAVGARVDFATEGARALRIFRLPDSDTASVAHRPVAANDRNKYVAALLAFFLGTLGIHRFYLGRNGTGVLMIVISITFVGLIVTGLWALIDTVRYLIMSDAEFEHRYARRYAG</sequence>
<evidence type="ECO:0000256" key="3">
    <source>
        <dbReference type="ARBA" id="ARBA00022989"/>
    </source>
</evidence>
<name>A0A2K8MBU5_9SPHN</name>
<dbReference type="OrthoDB" id="2004788at2"/>
<proteinExistence type="predicted"/>